<dbReference type="Gene3D" id="3.20.20.70">
    <property type="entry name" value="Aldolase class I"/>
    <property type="match status" value="1"/>
</dbReference>
<evidence type="ECO:0000259" key="1">
    <source>
        <dbReference type="Pfam" id="PF00724"/>
    </source>
</evidence>
<dbReference type="InterPro" id="IPR013785">
    <property type="entry name" value="Aldolase_TIM"/>
</dbReference>
<dbReference type="Pfam" id="PF00724">
    <property type="entry name" value="Oxidored_FMN"/>
    <property type="match status" value="1"/>
</dbReference>
<dbReference type="Proteomes" id="UP001595556">
    <property type="component" value="Unassembled WGS sequence"/>
</dbReference>
<sequence length="365" mass="39003">MTTSLFSPAQIGDIAVRNRIFMAPLTRCRATPGTLAPRTLNATYYAQRAGAGLIVSEATQIMPEGMGYMNTPGIYSAEQEAGWRLVTDAVHAAGGRIVAQLWHVGAISHPDLQPGGALPVSASAFNPGGFVHTPGGRKERVTARALERHEIDSVVAAYRHAAQVAQRAGFDGVEIHGANGYLLEQFLRDSINKRADDYGGPIENRMKLMLQAVDAAIEVFGRSRVGIRLSPVSSGNGSPADSNPQTTYGAVIDALADRRIAFVHLIEGITGGERKLEGFDFAGIKSRFPGAVVANNKYTREMALEAVATGRVDAVAFGVPFISNPDLPRRLELDAPLNAAQPATFYGPDEIGYTDYPFLDSNIPA</sequence>
<dbReference type="EMBL" id="JBHRTI010000001">
    <property type="protein sequence ID" value="MFC3146054.1"/>
    <property type="molecule type" value="Genomic_DNA"/>
</dbReference>
<name>A0ABV7GWJ3_9BURK</name>
<dbReference type="PANTHER" id="PTHR22893">
    <property type="entry name" value="NADH OXIDOREDUCTASE-RELATED"/>
    <property type="match status" value="1"/>
</dbReference>
<dbReference type="RefSeq" id="WP_377300344.1">
    <property type="nucleotide sequence ID" value="NZ_CP180191.1"/>
</dbReference>
<comment type="caution">
    <text evidence="2">The sequence shown here is derived from an EMBL/GenBank/DDBJ whole genome shotgun (WGS) entry which is preliminary data.</text>
</comment>
<dbReference type="InterPro" id="IPR001155">
    <property type="entry name" value="OxRdtase_FMN_N"/>
</dbReference>
<dbReference type="SUPFAM" id="SSF51395">
    <property type="entry name" value="FMN-linked oxidoreductases"/>
    <property type="match status" value="1"/>
</dbReference>
<dbReference type="PANTHER" id="PTHR22893:SF98">
    <property type="entry name" value="OXIDOREDUCTASE"/>
    <property type="match status" value="1"/>
</dbReference>
<accession>A0ABV7GWJ3</accession>
<organism evidence="2 3">
    <name type="scientific">Piscinibacterium candidicorallinum</name>
    <dbReference type="NCBI Taxonomy" id="1793872"/>
    <lineage>
        <taxon>Bacteria</taxon>
        <taxon>Pseudomonadati</taxon>
        <taxon>Pseudomonadota</taxon>
        <taxon>Betaproteobacteria</taxon>
        <taxon>Burkholderiales</taxon>
        <taxon>Piscinibacterium</taxon>
    </lineage>
</organism>
<reference evidence="3" key="1">
    <citation type="journal article" date="2019" name="Int. J. Syst. Evol. Microbiol.">
        <title>The Global Catalogue of Microorganisms (GCM) 10K type strain sequencing project: providing services to taxonomists for standard genome sequencing and annotation.</title>
        <authorList>
            <consortium name="The Broad Institute Genomics Platform"/>
            <consortium name="The Broad Institute Genome Sequencing Center for Infectious Disease"/>
            <person name="Wu L."/>
            <person name="Ma J."/>
        </authorList>
    </citation>
    <scope>NUCLEOTIDE SEQUENCE [LARGE SCALE GENOMIC DNA]</scope>
    <source>
        <strain evidence="3">KCTC 52168</strain>
    </source>
</reference>
<evidence type="ECO:0000313" key="2">
    <source>
        <dbReference type="EMBL" id="MFC3146054.1"/>
    </source>
</evidence>
<dbReference type="CDD" id="cd02933">
    <property type="entry name" value="OYE_like_FMN"/>
    <property type="match status" value="1"/>
</dbReference>
<proteinExistence type="predicted"/>
<feature type="domain" description="NADH:flavin oxidoreductase/NADH oxidase N-terminal" evidence="1">
    <location>
        <begin position="4"/>
        <end position="337"/>
    </location>
</feature>
<dbReference type="InterPro" id="IPR045247">
    <property type="entry name" value="Oye-like"/>
</dbReference>
<evidence type="ECO:0000313" key="3">
    <source>
        <dbReference type="Proteomes" id="UP001595556"/>
    </source>
</evidence>
<keyword evidence="3" id="KW-1185">Reference proteome</keyword>
<protein>
    <submittedName>
        <fullName evidence="2">Alkene reductase</fullName>
    </submittedName>
</protein>
<gene>
    <name evidence="2" type="ORF">ACFOEN_00200</name>
</gene>